<evidence type="ECO:0000313" key="10">
    <source>
        <dbReference type="Proteomes" id="UP000703661"/>
    </source>
</evidence>
<feature type="compositionally biased region" description="Basic and acidic residues" evidence="6">
    <location>
        <begin position="130"/>
        <end position="143"/>
    </location>
</feature>
<feature type="domain" description="Helicase C-terminal" evidence="7">
    <location>
        <begin position="565"/>
        <end position="703"/>
    </location>
</feature>
<dbReference type="GO" id="GO:0005524">
    <property type="term" value="F:ATP binding"/>
    <property type="evidence" value="ECO:0007669"/>
    <property type="project" value="UniProtKB-KW"/>
</dbReference>
<accession>A0A9P6STS4</accession>
<keyword evidence="4" id="KW-0067">ATP-binding</keyword>
<evidence type="ECO:0000256" key="6">
    <source>
        <dbReference type="SAM" id="MobiDB-lite"/>
    </source>
</evidence>
<keyword evidence="2" id="KW-0378">Hydrolase</keyword>
<feature type="compositionally biased region" description="Gly residues" evidence="6">
    <location>
        <begin position="1"/>
        <end position="11"/>
    </location>
</feature>
<dbReference type="GO" id="GO:0003743">
    <property type="term" value="F:translation initiation factor activity"/>
    <property type="evidence" value="ECO:0007669"/>
    <property type="project" value="UniProtKB-KW"/>
</dbReference>
<dbReference type="InterPro" id="IPR014014">
    <property type="entry name" value="RNA_helicase_DEAD_Q_motif"/>
</dbReference>
<dbReference type="AlphaFoldDB" id="A0A9P6STS4"/>
<evidence type="ECO:0000259" key="8">
    <source>
        <dbReference type="PROSITE" id="PS51195"/>
    </source>
</evidence>
<keyword evidence="10" id="KW-1185">Reference proteome</keyword>
<evidence type="ECO:0000256" key="5">
    <source>
        <dbReference type="PROSITE-ProRule" id="PRU00552"/>
    </source>
</evidence>
<dbReference type="Gene3D" id="3.40.50.300">
    <property type="entry name" value="P-loop containing nucleotide triphosphate hydrolases"/>
    <property type="match status" value="2"/>
</dbReference>
<feature type="region of interest" description="Disordered" evidence="6">
    <location>
        <begin position="1"/>
        <end position="303"/>
    </location>
</feature>
<feature type="compositionally biased region" description="Low complexity" evidence="6">
    <location>
        <begin position="161"/>
        <end position="171"/>
    </location>
</feature>
<dbReference type="InterPro" id="IPR027417">
    <property type="entry name" value="P-loop_NTPase"/>
</dbReference>
<protein>
    <submittedName>
        <fullName evidence="9">Eukaryotic initiation factor 4A-III</fullName>
    </submittedName>
</protein>
<evidence type="ECO:0000259" key="7">
    <source>
        <dbReference type="PROSITE" id="PS51194"/>
    </source>
</evidence>
<dbReference type="SUPFAM" id="SSF52540">
    <property type="entry name" value="P-loop containing nucleoside triphosphate hydrolases"/>
    <property type="match status" value="2"/>
</dbReference>
<keyword evidence="9" id="KW-0648">Protein biosynthesis</keyword>
<gene>
    <name evidence="9" type="primary">EIF4A3</name>
    <name evidence="9" type="ORF">BGZ80_005977</name>
</gene>
<evidence type="ECO:0000313" key="9">
    <source>
        <dbReference type="EMBL" id="KAG0002420.1"/>
    </source>
</evidence>
<organism evidence="9 10">
    <name type="scientific">Entomortierella chlamydospora</name>
    <dbReference type="NCBI Taxonomy" id="101097"/>
    <lineage>
        <taxon>Eukaryota</taxon>
        <taxon>Fungi</taxon>
        <taxon>Fungi incertae sedis</taxon>
        <taxon>Mucoromycota</taxon>
        <taxon>Mortierellomycotina</taxon>
        <taxon>Mortierellomycetes</taxon>
        <taxon>Mortierellales</taxon>
        <taxon>Mortierellaceae</taxon>
        <taxon>Entomortierella</taxon>
    </lineage>
</organism>
<feature type="short sequence motif" description="Q motif" evidence="5">
    <location>
        <begin position="311"/>
        <end position="339"/>
    </location>
</feature>
<dbReference type="Proteomes" id="UP000703661">
    <property type="component" value="Unassembled WGS sequence"/>
</dbReference>
<dbReference type="PROSITE" id="PS51195">
    <property type="entry name" value="Q_MOTIF"/>
    <property type="match status" value="1"/>
</dbReference>
<feature type="compositionally biased region" description="Basic and acidic residues" evidence="6">
    <location>
        <begin position="201"/>
        <end position="214"/>
    </location>
</feature>
<dbReference type="GO" id="GO:0016787">
    <property type="term" value="F:hydrolase activity"/>
    <property type="evidence" value="ECO:0007669"/>
    <property type="project" value="UniProtKB-KW"/>
</dbReference>
<keyword evidence="9" id="KW-0396">Initiation factor</keyword>
<evidence type="ECO:0000256" key="3">
    <source>
        <dbReference type="ARBA" id="ARBA00022806"/>
    </source>
</evidence>
<dbReference type="PROSITE" id="PS51194">
    <property type="entry name" value="HELICASE_CTER"/>
    <property type="match status" value="1"/>
</dbReference>
<proteinExistence type="predicted"/>
<dbReference type="InterPro" id="IPR001650">
    <property type="entry name" value="Helicase_C-like"/>
</dbReference>
<feature type="domain" description="DEAD-box RNA helicase Q" evidence="8">
    <location>
        <begin position="311"/>
        <end position="339"/>
    </location>
</feature>
<feature type="compositionally biased region" description="Low complexity" evidence="6">
    <location>
        <begin position="232"/>
        <end position="241"/>
    </location>
</feature>
<sequence>KPAETSGGGWGEKPAEASGEGWGKPAETSGGGWGEPPAVPSLKWDQEIPWDTQNSLKPLSDPNWGKGDSGGDNNPGPGGNNGNSNRRLEGSQPRMGGGRGRPIGDSDSRFSNSQQGYQRGGKRPQGPDNHFPRDARSSLDARNARLGVQRGPRPGAAKTFSDSASVSSSDVPESTAAVQEPASAATVESRPAKKGAAKSDGTSERREAPFENRRQPTSSTGPSDVRLDPRYNNRQNGPRPGQRGGAFSSQYRQDNHSSSSVSSDVYQNGPPAKGKFDQAGQPRKSPKDKNPKDKVPERYTPLSSDSLECQMTWKDMDLSPSVLACIAKAGLDKPSNVQKLIMKPFKEGRDVIAQAQSQNDRTNTLAIALLQKLSSSASTQKHCQALVICSEGINPQKVHEDFENWFSSTPGLRSILLNADVVAEKTLLSDPEQPKQVILTTLGPLMEAINNNLLDMKAIGTVAISMRSAELVNFEAFKKFWANLSRDAQVVLMTGRIMPQIQMIKAQNFRANAAVRRADELTMQWSEHYYISVPLTEQQTQLESGHGDDAKKDSESAPKDRKWEILMDILTKNPDISHSVILTQSQSVTQALTAKLEAQKLPVLSVWSMADKTEVARQFNRPDPCILVSESVLMDSLDLDYSSLVINYEMPRKASHYISSFGPFGRSGLRTLVINFCATEDAVQKQTLGDMESIYDIKIQEMQ</sequence>
<feature type="compositionally biased region" description="Low complexity" evidence="6">
    <location>
        <begin position="82"/>
        <end position="94"/>
    </location>
</feature>
<keyword evidence="1" id="KW-0547">Nucleotide-binding</keyword>
<feature type="non-terminal residue" evidence="9">
    <location>
        <position position="1"/>
    </location>
</feature>
<dbReference type="Pfam" id="PF00271">
    <property type="entry name" value="Helicase_C"/>
    <property type="match status" value="1"/>
</dbReference>
<evidence type="ECO:0000256" key="4">
    <source>
        <dbReference type="ARBA" id="ARBA00022840"/>
    </source>
</evidence>
<dbReference type="EMBL" id="JAAAID010002947">
    <property type="protein sequence ID" value="KAG0002420.1"/>
    <property type="molecule type" value="Genomic_DNA"/>
</dbReference>
<keyword evidence="3" id="KW-0347">Helicase</keyword>
<name>A0A9P6STS4_9FUNG</name>
<evidence type="ECO:0000256" key="1">
    <source>
        <dbReference type="ARBA" id="ARBA00022741"/>
    </source>
</evidence>
<feature type="compositionally biased region" description="Basic and acidic residues" evidence="6">
    <location>
        <begin position="285"/>
        <end position="297"/>
    </location>
</feature>
<dbReference type="PANTHER" id="PTHR47960">
    <property type="entry name" value="DEAD-BOX ATP-DEPENDENT RNA HELICASE 50"/>
    <property type="match status" value="1"/>
</dbReference>
<reference evidence="9" key="1">
    <citation type="journal article" date="2020" name="Fungal Divers.">
        <title>Resolving the Mortierellaceae phylogeny through synthesis of multi-gene phylogenetics and phylogenomics.</title>
        <authorList>
            <person name="Vandepol N."/>
            <person name="Liber J."/>
            <person name="Desiro A."/>
            <person name="Na H."/>
            <person name="Kennedy M."/>
            <person name="Barry K."/>
            <person name="Grigoriev I.V."/>
            <person name="Miller A.N."/>
            <person name="O'Donnell K."/>
            <person name="Stajich J.E."/>
            <person name="Bonito G."/>
        </authorList>
    </citation>
    <scope>NUCLEOTIDE SEQUENCE</scope>
    <source>
        <strain evidence="9">NRRL 2769</strain>
    </source>
</reference>
<comment type="caution">
    <text evidence="9">The sequence shown here is derived from an EMBL/GenBank/DDBJ whole genome shotgun (WGS) entry which is preliminary data.</text>
</comment>
<dbReference type="GO" id="GO:0003724">
    <property type="term" value="F:RNA helicase activity"/>
    <property type="evidence" value="ECO:0007669"/>
    <property type="project" value="InterPro"/>
</dbReference>
<evidence type="ECO:0000256" key="2">
    <source>
        <dbReference type="ARBA" id="ARBA00022801"/>
    </source>
</evidence>
<feature type="non-terminal residue" evidence="9">
    <location>
        <position position="703"/>
    </location>
</feature>